<evidence type="ECO:0000256" key="1">
    <source>
        <dbReference type="ARBA" id="ARBA00004496"/>
    </source>
</evidence>
<evidence type="ECO:0000256" key="9">
    <source>
        <dbReference type="ARBA" id="ARBA00023316"/>
    </source>
</evidence>
<evidence type="ECO:0000256" key="3">
    <source>
        <dbReference type="ARBA" id="ARBA00022490"/>
    </source>
</evidence>
<feature type="binding site" evidence="12">
    <location>
        <position position="319"/>
    </location>
    <ligand>
        <name>UDP-N-acetyl-alpha-D-glucosamine</name>
        <dbReference type="ChEBI" id="CHEBI:57705"/>
    </ligand>
</feature>
<comment type="caution">
    <text evidence="12">Lacks conserved residue(s) required for the propagation of feature annotation.</text>
</comment>
<dbReference type="CDD" id="cd01555">
    <property type="entry name" value="UdpNAET"/>
    <property type="match status" value="1"/>
</dbReference>
<keyword evidence="4 12" id="KW-0132">Cell division</keyword>
<comment type="subcellular location">
    <subcellularLocation>
        <location evidence="1 12">Cytoplasm</location>
    </subcellularLocation>
</comment>
<dbReference type="InterPro" id="IPR013792">
    <property type="entry name" value="RNA3'P_cycl/enolpyr_Trfase_a/b"/>
</dbReference>
<evidence type="ECO:0000256" key="6">
    <source>
        <dbReference type="ARBA" id="ARBA00022960"/>
    </source>
</evidence>
<keyword evidence="15" id="KW-1185">Reference proteome</keyword>
<evidence type="ECO:0000256" key="10">
    <source>
        <dbReference type="ARBA" id="ARBA00038367"/>
    </source>
</evidence>
<dbReference type="InterPro" id="IPR050068">
    <property type="entry name" value="MurA_subfamily"/>
</dbReference>
<dbReference type="EMBL" id="JBHUMB010000014">
    <property type="protein sequence ID" value="MFD2743927.1"/>
    <property type="molecule type" value="Genomic_DNA"/>
</dbReference>
<evidence type="ECO:0000256" key="12">
    <source>
        <dbReference type="HAMAP-Rule" id="MF_00111"/>
    </source>
</evidence>
<dbReference type="InterPro" id="IPR036968">
    <property type="entry name" value="Enolpyruvate_Tfrase_sf"/>
</dbReference>
<evidence type="ECO:0000313" key="15">
    <source>
        <dbReference type="Proteomes" id="UP001597418"/>
    </source>
</evidence>
<dbReference type="GO" id="GO:0008760">
    <property type="term" value="F:UDP-N-acetylglucosamine 1-carboxyvinyltransferase activity"/>
    <property type="evidence" value="ECO:0007669"/>
    <property type="project" value="UniProtKB-EC"/>
</dbReference>
<evidence type="ECO:0000256" key="4">
    <source>
        <dbReference type="ARBA" id="ARBA00022618"/>
    </source>
</evidence>
<feature type="domain" description="Enolpyruvate transferase" evidence="13">
    <location>
        <begin position="7"/>
        <end position="424"/>
    </location>
</feature>
<evidence type="ECO:0000256" key="11">
    <source>
        <dbReference type="ARBA" id="ARBA00047527"/>
    </source>
</evidence>
<keyword evidence="8 12" id="KW-0131">Cell cycle</keyword>
<comment type="caution">
    <text evidence="14">The sequence shown here is derived from an EMBL/GenBank/DDBJ whole genome shotgun (WGS) entry which is preliminary data.</text>
</comment>
<keyword evidence="6 12" id="KW-0133">Cell shape</keyword>
<dbReference type="PANTHER" id="PTHR43783:SF1">
    <property type="entry name" value="UDP-N-ACETYLGLUCOSAMINE 1-CARBOXYVINYLTRANSFERASE"/>
    <property type="match status" value="1"/>
</dbReference>
<dbReference type="NCBIfam" id="TIGR01072">
    <property type="entry name" value="murA"/>
    <property type="match status" value="1"/>
</dbReference>
<organism evidence="14 15">
    <name type="scientific">Sphingobacterium populi</name>
    <dbReference type="NCBI Taxonomy" id="1812824"/>
    <lineage>
        <taxon>Bacteria</taxon>
        <taxon>Pseudomonadati</taxon>
        <taxon>Bacteroidota</taxon>
        <taxon>Sphingobacteriia</taxon>
        <taxon>Sphingobacteriales</taxon>
        <taxon>Sphingobacteriaceae</taxon>
        <taxon>Sphingobacterium</taxon>
    </lineage>
</organism>
<name>A0ABW5UDJ3_9SPHI</name>
<feature type="active site" description="Proton donor" evidence="12">
    <location>
        <position position="121"/>
    </location>
</feature>
<comment type="catalytic activity">
    <reaction evidence="11 12">
        <text>phosphoenolpyruvate + UDP-N-acetyl-alpha-D-glucosamine = UDP-N-acetyl-3-O-(1-carboxyvinyl)-alpha-D-glucosamine + phosphate</text>
        <dbReference type="Rhea" id="RHEA:18681"/>
        <dbReference type="ChEBI" id="CHEBI:43474"/>
        <dbReference type="ChEBI" id="CHEBI:57705"/>
        <dbReference type="ChEBI" id="CHEBI:58702"/>
        <dbReference type="ChEBI" id="CHEBI:68483"/>
        <dbReference type="EC" id="2.5.1.7"/>
    </reaction>
</comment>
<sequence length="441" mass="47993">MNAFEIRGGKPLSGEIIPQGAKNEALQIISAVLLSPEKITISNIPDIKDVNKLIDLLAALGVSVNRLNEDTYEFEAKDINIDYFQSDEFKKKGGSLRGSIMIVGPLLARFGKAAIPKPGGDKIGRRRLDTHFLGFEKLGAKFNYDADKNFFNVDATQLKGTYILMDEASVTGTANIVMAAVLAKGTTTIYNAACEPYLQQLCKMLNRMGAKISGIGSNLLTIEGVDKLGGTTHRMLPDMIEIGSFIGLAAMTGSELTIKDVCFAELGIIPSIFARLGIQFELRGDDIYIPAQKSYEIDTFIDGSILTISDAPWPGFTPDLLSIVLVTAIQAKGNVLIHQKMFESRLFFVDKLIDMGAQIILCDPHRATVIGLNKQNTLRGIEMTSPDIRAGVSLLIAALSAQGTSVIHNIEQIERGYQHIEKRLKALGADIRRVDASPQGH</sequence>
<dbReference type="PANTHER" id="PTHR43783">
    <property type="entry name" value="UDP-N-ACETYLGLUCOSAMINE 1-CARBOXYVINYLTRANSFERASE"/>
    <property type="match status" value="1"/>
</dbReference>
<dbReference type="Gene3D" id="3.65.10.10">
    <property type="entry name" value="Enolpyruvate transferase domain"/>
    <property type="match status" value="2"/>
</dbReference>
<dbReference type="InterPro" id="IPR005750">
    <property type="entry name" value="UDP_GlcNAc_COvinyl_MurA"/>
</dbReference>
<comment type="similarity">
    <text evidence="10 12">Belongs to the EPSP synthase family. MurA subfamily.</text>
</comment>
<comment type="function">
    <text evidence="12">Cell wall formation. Adds enolpyruvyl to UDP-N-acetylglucosamine.</text>
</comment>
<keyword evidence="5 12" id="KW-0808">Transferase</keyword>
<protein>
    <recommendedName>
        <fullName evidence="12">UDP-N-acetylglucosamine 1-carboxyvinyltransferase</fullName>
        <ecNumber evidence="12">2.5.1.7</ecNumber>
    </recommendedName>
    <alternativeName>
        <fullName evidence="12">Enoylpyruvate transferase</fullName>
    </alternativeName>
    <alternativeName>
        <fullName evidence="12">UDP-N-acetylglucosamine enolpyruvyl transferase</fullName>
        <shortName evidence="12">EPT</shortName>
    </alternativeName>
</protein>
<dbReference type="HAMAP" id="MF_00111">
    <property type="entry name" value="MurA"/>
    <property type="match status" value="1"/>
</dbReference>
<keyword evidence="7 12" id="KW-0573">Peptidoglycan synthesis</keyword>
<evidence type="ECO:0000256" key="5">
    <source>
        <dbReference type="ARBA" id="ARBA00022679"/>
    </source>
</evidence>
<dbReference type="SUPFAM" id="SSF55205">
    <property type="entry name" value="EPT/RTPC-like"/>
    <property type="match status" value="1"/>
</dbReference>
<comment type="pathway">
    <text evidence="2 12">Cell wall biogenesis; peptidoglycan biosynthesis.</text>
</comment>
<dbReference type="NCBIfam" id="NF006873">
    <property type="entry name" value="PRK09369.1"/>
    <property type="match status" value="1"/>
</dbReference>
<dbReference type="RefSeq" id="WP_066750358.1">
    <property type="nucleotide sequence ID" value="NZ_JBHUMB010000014.1"/>
</dbReference>
<evidence type="ECO:0000256" key="7">
    <source>
        <dbReference type="ARBA" id="ARBA00022984"/>
    </source>
</evidence>
<gene>
    <name evidence="12 14" type="primary">murA</name>
    <name evidence="14" type="ORF">ACFSQ6_11025</name>
</gene>
<accession>A0ABW5UDJ3</accession>
<evidence type="ECO:0000313" key="14">
    <source>
        <dbReference type="EMBL" id="MFD2743927.1"/>
    </source>
</evidence>
<feature type="binding site" evidence="12">
    <location>
        <position position="97"/>
    </location>
    <ligand>
        <name>UDP-N-acetyl-alpha-D-glucosamine</name>
        <dbReference type="ChEBI" id="CHEBI:57705"/>
    </ligand>
</feature>
<keyword evidence="3 12" id="KW-0963">Cytoplasm</keyword>
<dbReference type="Proteomes" id="UP001597418">
    <property type="component" value="Unassembled WGS sequence"/>
</dbReference>
<evidence type="ECO:0000259" key="13">
    <source>
        <dbReference type="Pfam" id="PF00275"/>
    </source>
</evidence>
<keyword evidence="9 12" id="KW-0961">Cell wall biogenesis/degradation</keyword>
<evidence type="ECO:0000256" key="8">
    <source>
        <dbReference type="ARBA" id="ARBA00023306"/>
    </source>
</evidence>
<dbReference type="InterPro" id="IPR001986">
    <property type="entry name" value="Enolpyruvate_Tfrase_dom"/>
</dbReference>
<dbReference type="EC" id="2.5.1.7" evidence="12"/>
<proteinExistence type="inferred from homology"/>
<feature type="binding site" evidence="12">
    <location>
        <begin position="22"/>
        <end position="23"/>
    </location>
    <ligand>
        <name>phosphoenolpyruvate</name>
        <dbReference type="ChEBI" id="CHEBI:58702"/>
    </ligand>
</feature>
<reference evidence="15" key="1">
    <citation type="journal article" date="2019" name="Int. J. Syst. Evol. Microbiol.">
        <title>The Global Catalogue of Microorganisms (GCM) 10K type strain sequencing project: providing services to taxonomists for standard genome sequencing and annotation.</title>
        <authorList>
            <consortium name="The Broad Institute Genomics Platform"/>
            <consortium name="The Broad Institute Genome Sequencing Center for Infectious Disease"/>
            <person name="Wu L."/>
            <person name="Ma J."/>
        </authorList>
    </citation>
    <scope>NUCLEOTIDE SEQUENCE [LARGE SCALE GENOMIC DNA]</scope>
    <source>
        <strain evidence="15">KCTC 42247</strain>
    </source>
</reference>
<evidence type="ECO:0000256" key="2">
    <source>
        <dbReference type="ARBA" id="ARBA00004752"/>
    </source>
</evidence>
<dbReference type="Pfam" id="PF00275">
    <property type="entry name" value="EPSP_synthase"/>
    <property type="match status" value="1"/>
</dbReference>
<feature type="binding site" evidence="12">
    <location>
        <position position="341"/>
    </location>
    <ligand>
        <name>UDP-N-acetyl-alpha-D-glucosamine</name>
        <dbReference type="ChEBI" id="CHEBI:57705"/>
    </ligand>
</feature>